<evidence type="ECO:0000313" key="4">
    <source>
        <dbReference type="Proteomes" id="UP000254424"/>
    </source>
</evidence>
<gene>
    <name evidence="3" type="ORF">NCTC11155_03354</name>
</gene>
<sequence length="438" mass="50845">MKFYNREDEMKLIRQTEERSRSTACFTAIMGRRRVGKTTLLRKALEGKKYIYLFVSRTSEVLLCDAFKREITDTLSIPIYGTPTRFRDLFELLMQHAASEHFTLIIDEFQDFDRVNPSIFSDIQNMWDRYSPLAKINFIVCGSIYSLMKHIFEDHKEPLFGRLTSKFVLKPFKTSVLIEILRDYNPAYTPDDLLCLYTLTGGVAKYVTLLMDAGAVTLETMIDFVTQPDSPLLTEGRDMLVQEFGRDYSTYFSILQLIASGYTRQGEIDGIIGKNSGPYLNNLSEGYSLIQRRLPLLSKPGTRNLRWYIADNFLNFWFRFIYPHQSAIELEKYAELNTYIKSHYVQYSGGMLEKYFRDRVAETTNVTLVGNYWDSKGENEIDLIALNDFEKKGLVAEVKRNPDKINYTLLAQKMANLPKEFSKYSLIQKGLSLDDMEM</sequence>
<dbReference type="Gene3D" id="3.40.50.300">
    <property type="entry name" value="P-loop containing nucleotide triphosphate hydrolases"/>
    <property type="match status" value="1"/>
</dbReference>
<dbReference type="AlphaFoldDB" id="A0A380ZCU2"/>
<feature type="domain" description="DUF234" evidence="2">
    <location>
        <begin position="317"/>
        <end position="399"/>
    </location>
</feature>
<protein>
    <submittedName>
        <fullName evidence="3">DUF234 DEXX-box ATPase</fullName>
    </submittedName>
</protein>
<evidence type="ECO:0000259" key="1">
    <source>
        <dbReference type="Pfam" id="PF01637"/>
    </source>
</evidence>
<reference evidence="3 4" key="1">
    <citation type="submission" date="2018-06" db="EMBL/GenBank/DDBJ databases">
        <authorList>
            <consortium name="Pathogen Informatics"/>
            <person name="Doyle S."/>
        </authorList>
    </citation>
    <scope>NUCLEOTIDE SEQUENCE [LARGE SCALE GENOMIC DNA]</scope>
    <source>
        <strain evidence="3 4">NCTC11155</strain>
    </source>
</reference>
<dbReference type="Pfam" id="PF01637">
    <property type="entry name" value="ATPase_2"/>
    <property type="match status" value="1"/>
</dbReference>
<dbReference type="EMBL" id="UFSX01000002">
    <property type="protein sequence ID" value="SUV43945.1"/>
    <property type="molecule type" value="Genomic_DNA"/>
</dbReference>
<dbReference type="GO" id="GO:0005524">
    <property type="term" value="F:ATP binding"/>
    <property type="evidence" value="ECO:0007669"/>
    <property type="project" value="InterPro"/>
</dbReference>
<organism evidence="3 4">
    <name type="scientific">Bacteroides eggerthii</name>
    <dbReference type="NCBI Taxonomy" id="28111"/>
    <lineage>
        <taxon>Bacteria</taxon>
        <taxon>Pseudomonadati</taxon>
        <taxon>Bacteroidota</taxon>
        <taxon>Bacteroidia</taxon>
        <taxon>Bacteroidales</taxon>
        <taxon>Bacteroidaceae</taxon>
        <taxon>Bacteroides</taxon>
    </lineage>
</organism>
<dbReference type="InterPro" id="IPR027417">
    <property type="entry name" value="P-loop_NTPase"/>
</dbReference>
<dbReference type="SUPFAM" id="SSF52540">
    <property type="entry name" value="P-loop containing nucleoside triphosphate hydrolases"/>
    <property type="match status" value="1"/>
</dbReference>
<dbReference type="OrthoDB" id="9813134at2"/>
<dbReference type="RefSeq" id="WP_004288808.1">
    <property type="nucleotide sequence ID" value="NZ_CABKNQ010000020.1"/>
</dbReference>
<dbReference type="PANTHER" id="PTHR34704:SF1">
    <property type="entry name" value="ATPASE"/>
    <property type="match status" value="1"/>
</dbReference>
<name>A0A380ZCU2_9BACE</name>
<accession>A0A380ZCU2</accession>
<dbReference type="Proteomes" id="UP000254424">
    <property type="component" value="Unassembled WGS sequence"/>
</dbReference>
<evidence type="ECO:0000259" key="2">
    <source>
        <dbReference type="Pfam" id="PF03008"/>
    </source>
</evidence>
<dbReference type="PANTHER" id="PTHR34704">
    <property type="entry name" value="ATPASE"/>
    <property type="match status" value="1"/>
</dbReference>
<dbReference type="InterPro" id="IPR004256">
    <property type="entry name" value="DUF234"/>
</dbReference>
<proteinExistence type="predicted"/>
<dbReference type="InterPro" id="IPR011579">
    <property type="entry name" value="ATPase_dom"/>
</dbReference>
<dbReference type="STRING" id="483216.BACEGG_00528"/>
<dbReference type="GeneID" id="93071951"/>
<dbReference type="Pfam" id="PF03008">
    <property type="entry name" value="DUF234"/>
    <property type="match status" value="1"/>
</dbReference>
<feature type="domain" description="ATPase" evidence="1">
    <location>
        <begin position="3"/>
        <end position="208"/>
    </location>
</feature>
<evidence type="ECO:0000313" key="3">
    <source>
        <dbReference type="EMBL" id="SUV43945.1"/>
    </source>
</evidence>